<dbReference type="SUPFAM" id="SSF56281">
    <property type="entry name" value="Metallo-hydrolase/oxidoreductase"/>
    <property type="match status" value="1"/>
</dbReference>
<dbReference type="EMBL" id="JBHSSW010000017">
    <property type="protein sequence ID" value="MFC6198968.1"/>
    <property type="molecule type" value="Genomic_DNA"/>
</dbReference>
<keyword evidence="2" id="KW-0436">Ligase</keyword>
<dbReference type="PANTHER" id="PTHR11203:SF49">
    <property type="entry name" value="BLL1145 PROTEIN"/>
    <property type="match status" value="1"/>
</dbReference>
<dbReference type="GO" id="GO:0004527">
    <property type="term" value="F:exonuclease activity"/>
    <property type="evidence" value="ECO:0007669"/>
    <property type="project" value="UniProtKB-KW"/>
</dbReference>
<gene>
    <name evidence="2" type="ORF">ACFQDM_12815</name>
</gene>
<dbReference type="InterPro" id="IPR050698">
    <property type="entry name" value="MBL"/>
</dbReference>
<keyword evidence="3" id="KW-1185">Reference proteome</keyword>
<reference evidence="3" key="1">
    <citation type="journal article" date="2019" name="Int. J. Syst. Evol. Microbiol.">
        <title>The Global Catalogue of Microorganisms (GCM) 10K type strain sequencing project: providing services to taxonomists for standard genome sequencing and annotation.</title>
        <authorList>
            <consortium name="The Broad Institute Genomics Platform"/>
            <consortium name="The Broad Institute Genome Sequencing Center for Infectious Disease"/>
            <person name="Wu L."/>
            <person name="Ma J."/>
        </authorList>
    </citation>
    <scope>NUCLEOTIDE SEQUENCE [LARGE SCALE GENOMIC DNA]</scope>
    <source>
        <strain evidence="3">CGMCC-1.15741</strain>
    </source>
</reference>
<evidence type="ECO:0000313" key="3">
    <source>
        <dbReference type="Proteomes" id="UP001596303"/>
    </source>
</evidence>
<feature type="domain" description="Metallo-beta-lactamase" evidence="1">
    <location>
        <begin position="28"/>
        <end position="156"/>
    </location>
</feature>
<keyword evidence="2" id="KW-0378">Hydrolase</keyword>
<dbReference type="NCBIfam" id="TIGR04122">
    <property type="entry name" value="Xnuc_lig_assoc"/>
    <property type="match status" value="1"/>
</dbReference>
<protein>
    <submittedName>
        <fullName evidence="2">Ligase-associated DNA damage response exonuclease</fullName>
        <ecNumber evidence="2">3.1.-.-</ecNumber>
    </submittedName>
</protein>
<dbReference type="PANTHER" id="PTHR11203">
    <property type="entry name" value="CLEAVAGE AND POLYADENYLATION SPECIFICITY FACTOR FAMILY MEMBER"/>
    <property type="match status" value="1"/>
</dbReference>
<dbReference type="GO" id="GO:0016874">
    <property type="term" value="F:ligase activity"/>
    <property type="evidence" value="ECO:0007669"/>
    <property type="project" value="UniProtKB-KW"/>
</dbReference>
<dbReference type="EC" id="3.1.-.-" evidence="2"/>
<dbReference type="Pfam" id="PF00753">
    <property type="entry name" value="Lactamase_B"/>
    <property type="match status" value="1"/>
</dbReference>
<sequence length="342" mass="38048">MITPHQLLHPTPKGLYCPPGEFYIDPVRAVDRAVITHGHADHARAGHGAVLATPATLNIMAARYGTDFTARRQPAEFGEITEINGVRVWLAPAGHVLGSAQAVVEYKGLRMVCTGDYKRRQDPTCQSFEVVPCDVFISEATFGLPVFRHPDDRSEIAKLLQSLQTFPDRAHLVGVYALGKAQRVISLIREAGYHDPIYIHGALKALCELYEDHGVPLGPLEPATLEKGQAKEEQAKFAGKIILGPPSAFADKWARRFPDPVPIFCSGWMRVRQRAKQRGVELPIILSDHADWDELTQTVKDVNPEELWVTHGREDALCRWAELEGFKARPLRLVGYDEEVGD</sequence>
<evidence type="ECO:0000313" key="2">
    <source>
        <dbReference type="EMBL" id="MFC6198968.1"/>
    </source>
</evidence>
<dbReference type="InterPro" id="IPR036866">
    <property type="entry name" value="RibonucZ/Hydroxyglut_hydro"/>
</dbReference>
<accession>A0ABW1SC84</accession>
<dbReference type="RefSeq" id="WP_377379640.1">
    <property type="nucleotide sequence ID" value="NZ_JBHSSW010000017.1"/>
</dbReference>
<keyword evidence="2" id="KW-0540">Nuclease</keyword>
<keyword evidence="2" id="KW-0269">Exonuclease</keyword>
<dbReference type="Proteomes" id="UP001596303">
    <property type="component" value="Unassembled WGS sequence"/>
</dbReference>
<dbReference type="InterPro" id="IPR001279">
    <property type="entry name" value="Metallo-B-lactamas"/>
</dbReference>
<proteinExistence type="predicted"/>
<comment type="caution">
    <text evidence="2">The sequence shown here is derived from an EMBL/GenBank/DDBJ whole genome shotgun (WGS) entry which is preliminary data.</text>
</comment>
<organism evidence="2 3">
    <name type="scientific">Ponticaulis profundi</name>
    <dbReference type="NCBI Taxonomy" id="2665222"/>
    <lineage>
        <taxon>Bacteria</taxon>
        <taxon>Pseudomonadati</taxon>
        <taxon>Pseudomonadota</taxon>
        <taxon>Alphaproteobacteria</taxon>
        <taxon>Hyphomonadales</taxon>
        <taxon>Hyphomonadaceae</taxon>
        <taxon>Ponticaulis</taxon>
    </lineage>
</organism>
<dbReference type="Gene3D" id="3.60.15.10">
    <property type="entry name" value="Ribonuclease Z/Hydroxyacylglutathione hydrolase-like"/>
    <property type="match status" value="1"/>
</dbReference>
<dbReference type="InterPro" id="IPR026360">
    <property type="entry name" value="Xnuc_lig_assoc"/>
</dbReference>
<evidence type="ECO:0000259" key="1">
    <source>
        <dbReference type="Pfam" id="PF00753"/>
    </source>
</evidence>
<name>A0ABW1SC84_9PROT</name>